<accession>A0ACB9PTX2</accession>
<reference evidence="1 2" key="1">
    <citation type="journal article" date="2022" name="DNA Res.">
        <title>Chromosomal-level genome assembly of the orchid tree Bauhinia variegata (Leguminosae; Cercidoideae) supports the allotetraploid origin hypothesis of Bauhinia.</title>
        <authorList>
            <person name="Zhong Y."/>
            <person name="Chen Y."/>
            <person name="Zheng D."/>
            <person name="Pang J."/>
            <person name="Liu Y."/>
            <person name="Luo S."/>
            <person name="Meng S."/>
            <person name="Qian L."/>
            <person name="Wei D."/>
            <person name="Dai S."/>
            <person name="Zhou R."/>
        </authorList>
    </citation>
    <scope>NUCLEOTIDE SEQUENCE [LARGE SCALE GENOMIC DNA]</scope>
    <source>
        <strain evidence="1">BV-YZ2020</strain>
    </source>
</reference>
<dbReference type="Proteomes" id="UP000828941">
    <property type="component" value="Chromosome 3"/>
</dbReference>
<protein>
    <submittedName>
        <fullName evidence="1">Uncharacterized protein</fullName>
    </submittedName>
</protein>
<name>A0ACB9PTX2_BAUVA</name>
<gene>
    <name evidence="1" type="ORF">L6164_006254</name>
</gene>
<dbReference type="EMBL" id="CM039428">
    <property type="protein sequence ID" value="KAI4351956.1"/>
    <property type="molecule type" value="Genomic_DNA"/>
</dbReference>
<comment type="caution">
    <text evidence="1">The sequence shown here is derived from an EMBL/GenBank/DDBJ whole genome shotgun (WGS) entry which is preliminary data.</text>
</comment>
<evidence type="ECO:0000313" key="2">
    <source>
        <dbReference type="Proteomes" id="UP000828941"/>
    </source>
</evidence>
<keyword evidence="2" id="KW-1185">Reference proteome</keyword>
<evidence type="ECO:0000313" key="1">
    <source>
        <dbReference type="EMBL" id="KAI4351956.1"/>
    </source>
</evidence>
<sequence length="123" mass="13962">MLAISRSPEFAQGKRITQQADVYCFGIILLEIITGKVPGETLGEDMEEATSDLSEWVRMVVYNDWSTDILDMEILAAKEAHDAMLQLTELALECTDMTPENRPKINQVLRKIEEIEQMKGEND</sequence>
<organism evidence="1 2">
    <name type="scientific">Bauhinia variegata</name>
    <name type="common">Purple orchid tree</name>
    <name type="synonym">Phanera variegata</name>
    <dbReference type="NCBI Taxonomy" id="167791"/>
    <lineage>
        <taxon>Eukaryota</taxon>
        <taxon>Viridiplantae</taxon>
        <taxon>Streptophyta</taxon>
        <taxon>Embryophyta</taxon>
        <taxon>Tracheophyta</taxon>
        <taxon>Spermatophyta</taxon>
        <taxon>Magnoliopsida</taxon>
        <taxon>eudicotyledons</taxon>
        <taxon>Gunneridae</taxon>
        <taxon>Pentapetalae</taxon>
        <taxon>rosids</taxon>
        <taxon>fabids</taxon>
        <taxon>Fabales</taxon>
        <taxon>Fabaceae</taxon>
        <taxon>Cercidoideae</taxon>
        <taxon>Cercideae</taxon>
        <taxon>Bauhiniinae</taxon>
        <taxon>Bauhinia</taxon>
    </lineage>
</organism>
<proteinExistence type="predicted"/>